<feature type="transmembrane region" description="Helical" evidence="6">
    <location>
        <begin position="147"/>
        <end position="169"/>
    </location>
</feature>
<evidence type="ECO:0000256" key="5">
    <source>
        <dbReference type="ARBA" id="ARBA00023136"/>
    </source>
</evidence>
<comment type="caution">
    <text evidence="7">The sequence shown here is derived from an EMBL/GenBank/DDBJ whole genome shotgun (WGS) entry which is preliminary data.</text>
</comment>
<keyword evidence="3 6" id="KW-0812">Transmembrane</keyword>
<dbReference type="PANTHER" id="PTHR30086:SF20">
    <property type="entry name" value="ARGININE EXPORTER PROTEIN ARGO-RELATED"/>
    <property type="match status" value="1"/>
</dbReference>
<organism evidence="7 8">
    <name type="scientific">Priestia koreensis</name>
    <dbReference type="NCBI Taxonomy" id="284581"/>
    <lineage>
        <taxon>Bacteria</taxon>
        <taxon>Bacillati</taxon>
        <taxon>Bacillota</taxon>
        <taxon>Bacilli</taxon>
        <taxon>Bacillales</taxon>
        <taxon>Bacillaceae</taxon>
        <taxon>Priestia</taxon>
    </lineage>
</organism>
<evidence type="ECO:0000256" key="2">
    <source>
        <dbReference type="ARBA" id="ARBA00022475"/>
    </source>
</evidence>
<dbReference type="GO" id="GO:0005886">
    <property type="term" value="C:plasma membrane"/>
    <property type="evidence" value="ECO:0007669"/>
    <property type="project" value="UniProtKB-SubCell"/>
</dbReference>
<dbReference type="PATRIC" id="fig|284581.3.peg.4805"/>
<name>A0A0M0KZN3_9BACI</name>
<dbReference type="EMBL" id="LILC01000016">
    <property type="protein sequence ID" value="KOO44276.1"/>
    <property type="molecule type" value="Genomic_DNA"/>
</dbReference>
<comment type="subcellular location">
    <subcellularLocation>
        <location evidence="1">Cell membrane</location>
        <topology evidence="1">Multi-pass membrane protein</topology>
    </subcellularLocation>
</comment>
<evidence type="ECO:0000313" key="8">
    <source>
        <dbReference type="Proteomes" id="UP000037558"/>
    </source>
</evidence>
<keyword evidence="5 6" id="KW-0472">Membrane</keyword>
<evidence type="ECO:0000256" key="1">
    <source>
        <dbReference type="ARBA" id="ARBA00004651"/>
    </source>
</evidence>
<gene>
    <name evidence="7" type="ORF">AMD01_13390</name>
</gene>
<dbReference type="Proteomes" id="UP000037558">
    <property type="component" value="Unassembled WGS sequence"/>
</dbReference>
<feature type="transmembrane region" description="Helical" evidence="6">
    <location>
        <begin position="6"/>
        <end position="28"/>
    </location>
</feature>
<sequence>MNESYILKGILIGLSIAAPVGPIGLLCIQRTLTQGKAVGLVSGLGAATADALYGTIAALGLTALSHFLLGQQQLLHLVGGVFLPYLGIKTLRSTAASSPAKVGGANMWMAYTSVLLLTITNPMTILSFLGIFSGVGVSVTHGAQLDALWLVGGVFAGSLLWWFFLTSIVGMVQNRLPSLTWINRLSGVILIGYSIWSLGHFM</sequence>
<feature type="transmembrane region" description="Helical" evidence="6">
    <location>
        <begin position="70"/>
        <end position="88"/>
    </location>
</feature>
<dbReference type="STRING" id="284581.AMD01_13390"/>
<proteinExistence type="predicted"/>
<dbReference type="GO" id="GO:0015171">
    <property type="term" value="F:amino acid transmembrane transporter activity"/>
    <property type="evidence" value="ECO:0007669"/>
    <property type="project" value="TreeGrafter"/>
</dbReference>
<accession>A0A0M0KZN3</accession>
<reference evidence="8" key="1">
    <citation type="submission" date="2015-08" db="EMBL/GenBank/DDBJ databases">
        <title>Fjat-14210 dsm16467.</title>
        <authorList>
            <person name="Liu B."/>
            <person name="Wang J."/>
            <person name="Zhu Y."/>
            <person name="Liu G."/>
            <person name="Chen Q."/>
            <person name="Chen Z."/>
            <person name="Lan J."/>
            <person name="Che J."/>
            <person name="Ge C."/>
            <person name="Shi H."/>
            <person name="Pan Z."/>
            <person name="Liu X."/>
        </authorList>
    </citation>
    <scope>NUCLEOTIDE SEQUENCE [LARGE SCALE GENOMIC DNA]</scope>
    <source>
        <strain evidence="8">DSM 16467</strain>
    </source>
</reference>
<keyword evidence="4 6" id="KW-1133">Transmembrane helix</keyword>
<dbReference type="OrthoDB" id="7874789at2"/>
<dbReference type="InterPro" id="IPR001123">
    <property type="entry name" value="LeuE-type"/>
</dbReference>
<dbReference type="AlphaFoldDB" id="A0A0M0KZN3"/>
<evidence type="ECO:0000313" key="7">
    <source>
        <dbReference type="EMBL" id="KOO44276.1"/>
    </source>
</evidence>
<feature type="transmembrane region" description="Helical" evidence="6">
    <location>
        <begin position="181"/>
        <end position="199"/>
    </location>
</feature>
<dbReference type="RefSeq" id="WP_053401930.1">
    <property type="nucleotide sequence ID" value="NZ_LILC01000016.1"/>
</dbReference>
<feature type="transmembrane region" description="Helical" evidence="6">
    <location>
        <begin position="108"/>
        <end position="135"/>
    </location>
</feature>
<keyword evidence="2" id="KW-1003">Cell membrane</keyword>
<evidence type="ECO:0000256" key="6">
    <source>
        <dbReference type="SAM" id="Phobius"/>
    </source>
</evidence>
<dbReference type="Pfam" id="PF01810">
    <property type="entry name" value="LysE"/>
    <property type="match status" value="1"/>
</dbReference>
<feature type="transmembrane region" description="Helical" evidence="6">
    <location>
        <begin position="40"/>
        <end position="64"/>
    </location>
</feature>
<keyword evidence="8" id="KW-1185">Reference proteome</keyword>
<protein>
    <submittedName>
        <fullName evidence="7">Lysine transporter LysE</fullName>
    </submittedName>
</protein>
<dbReference type="PANTHER" id="PTHR30086">
    <property type="entry name" value="ARGININE EXPORTER PROTEIN ARGO"/>
    <property type="match status" value="1"/>
</dbReference>
<evidence type="ECO:0000256" key="4">
    <source>
        <dbReference type="ARBA" id="ARBA00022989"/>
    </source>
</evidence>
<evidence type="ECO:0000256" key="3">
    <source>
        <dbReference type="ARBA" id="ARBA00022692"/>
    </source>
</evidence>